<feature type="compositionally biased region" description="Low complexity" evidence="2">
    <location>
        <begin position="737"/>
        <end position="767"/>
    </location>
</feature>
<feature type="compositionally biased region" description="Polar residues" evidence="2">
    <location>
        <begin position="345"/>
        <end position="365"/>
    </location>
</feature>
<evidence type="ECO:0008006" key="5">
    <source>
        <dbReference type="Google" id="ProtNLM"/>
    </source>
</evidence>
<dbReference type="Proteomes" id="UP000559027">
    <property type="component" value="Unassembled WGS sequence"/>
</dbReference>
<feature type="compositionally biased region" description="Basic residues" evidence="2">
    <location>
        <begin position="272"/>
        <end position="286"/>
    </location>
</feature>
<keyword evidence="4" id="KW-1185">Reference proteome</keyword>
<keyword evidence="1" id="KW-0175">Coiled coil</keyword>
<feature type="coiled-coil region" evidence="1">
    <location>
        <begin position="966"/>
        <end position="1051"/>
    </location>
</feature>
<sequence length="1307" mass="144692">MDDDSESGISSLDTHFVEREDDAENLWEVEAIVGERGNKYRVRWAGVDDNGKPWPLDWVPKEDCTDPLVLTWKRKKLEKKKQKSASRKSIHSRASTASTTTKVSVASSSTITHATALPSKKSKPVPTAGSKRKNDERDQKSTSSNNSVQESYSDIITSGRPKKKRKLVIELASPSAPSTSKHHKEEADANQRRVKPNPPKFRTEFTSDDEPPSKRQPEVLPPNPRKVIDTSSNSTRSAQPKTLKRPAQEEEEESDAPTARLPSRGESELVKRSKPTKPSIHSRVHSSKPPPTNVKKTVTRSKSPLLSRTLKSPAPAARKPTVPPPQPRVPIDSSRRRASPLLDQSPDSTSTEQGGNRTADASLSSGDDEDSALEYADNAVAGSRHETPLSPPPAQSQYTRHSRSTSRSLSPPPLSPVISKGKGRAFEPEFVPETEAEESQQSQQRDLELVRSASKTSIVSRMKARTPGSKRNIPDVDIITSPLPFNKSRSSSPRPLQKKPLRPIPQISPSKFANLPSSTIESTDTPGGGDDSSIEQFDSPEKSRRRKQVKTSQEVTDSSVDGSRLIPSAAKNVINKGVALAGAAKRAKQNSIFAQAKLPLAAIIEKERVRVLEARVDGGETTESEQKAAPSTLEEFADSFVDYNGGVSQPPEVDSRTQDTSKDVPSSQAQKVFARQEEEESTQDLLVELEQRPVPDVGEGWVYPEVPPDSQAPGLSGDEDMGNAIDSLEVAPKSSGPLPQTSQEESSQPEIPSQPSPSKRSPSRSLDSSLVIPATMSPTKPQQEAILPSQIAAPVQDGDNQHLDSAMSLLNKKSEEIARLENLLTAARSTIENFEAEGAHHDTATISWQEERARILEKNKTLQESLITAQGRAEFAEKNAEVFRDQYLRVSSYADDLRTENAELQERAEVSESQASTGIASVRAMYDMRVKQLEDEAAYHKRVANFLVELGQRTQDEDVRRRAAEHPELERRCMEWEEKYSDLEGTLDGARGMIDVFEKLVTTKDKENEALRAEMRMMRVQQETFGGEEEKERLRRELEEMRGEVEKLRSKEVEGGIVPVTNGVATVAMPNESAKQEKMDGEVMPAVFLFVNTFFIGASTRRDRSHLCVDILWTGIPTGAVLCLGRSFTSKSKYTIKRTFDRYYPTYPAWRNQAHVSVNAQTCERLRPFLGEAYEEVRITFKISGTGEETASPMLTKTPEALNLCQLQLQPMGIQSRKMMTSRRRLPVPQIKYLHRKDGDEPEVGSLNSSTRLSPVGIVITVLVLYDLQRLTTPAIYIHPTTLLFLVTPSMEKLDAAFSLSHTSNST</sequence>
<feature type="coiled-coil region" evidence="1">
    <location>
        <begin position="803"/>
        <end position="914"/>
    </location>
</feature>
<name>A0A8H5D7P2_9AGAR</name>
<evidence type="ECO:0000313" key="3">
    <source>
        <dbReference type="EMBL" id="KAF5354286.1"/>
    </source>
</evidence>
<feature type="compositionally biased region" description="Polar residues" evidence="2">
    <location>
        <begin position="507"/>
        <end position="525"/>
    </location>
</feature>
<feature type="compositionally biased region" description="Basic and acidic residues" evidence="2">
    <location>
        <begin position="201"/>
        <end position="217"/>
    </location>
</feature>
<dbReference type="CDD" id="cd00024">
    <property type="entry name" value="CD_CSD"/>
    <property type="match status" value="1"/>
</dbReference>
<feature type="compositionally biased region" description="Polar residues" evidence="2">
    <location>
        <begin position="550"/>
        <end position="561"/>
    </location>
</feature>
<feature type="compositionally biased region" description="Polar residues" evidence="2">
    <location>
        <begin position="141"/>
        <end position="156"/>
    </location>
</feature>
<gene>
    <name evidence="3" type="ORF">D9756_006946</name>
</gene>
<evidence type="ECO:0000256" key="1">
    <source>
        <dbReference type="SAM" id="Coils"/>
    </source>
</evidence>
<feature type="region of interest" description="Disordered" evidence="2">
    <location>
        <begin position="642"/>
        <end position="767"/>
    </location>
</feature>
<feature type="compositionally biased region" description="Low complexity" evidence="2">
    <location>
        <begin position="92"/>
        <end position="112"/>
    </location>
</feature>
<feature type="region of interest" description="Disordered" evidence="2">
    <location>
        <begin position="75"/>
        <end position="564"/>
    </location>
</feature>
<feature type="compositionally biased region" description="Polar residues" evidence="2">
    <location>
        <begin position="294"/>
        <end position="310"/>
    </location>
</feature>
<proteinExistence type="predicted"/>
<feature type="compositionally biased region" description="Basic residues" evidence="2">
    <location>
        <begin position="75"/>
        <end position="91"/>
    </location>
</feature>
<accession>A0A8H5D7P2</accession>
<comment type="caution">
    <text evidence="3">The sequence shown here is derived from an EMBL/GenBank/DDBJ whole genome shotgun (WGS) entry which is preliminary data.</text>
</comment>
<evidence type="ECO:0000256" key="2">
    <source>
        <dbReference type="SAM" id="MobiDB-lite"/>
    </source>
</evidence>
<dbReference type="OrthoDB" id="3647690at2759"/>
<evidence type="ECO:0000313" key="4">
    <source>
        <dbReference type="Proteomes" id="UP000559027"/>
    </source>
</evidence>
<dbReference type="EMBL" id="JAACJO010000009">
    <property type="protein sequence ID" value="KAF5354286.1"/>
    <property type="molecule type" value="Genomic_DNA"/>
</dbReference>
<protein>
    <recommendedName>
        <fullName evidence="5">Chromo domain-containing protein</fullName>
    </recommendedName>
</protein>
<organism evidence="3 4">
    <name type="scientific">Leucocoprinus leucothites</name>
    <dbReference type="NCBI Taxonomy" id="201217"/>
    <lineage>
        <taxon>Eukaryota</taxon>
        <taxon>Fungi</taxon>
        <taxon>Dikarya</taxon>
        <taxon>Basidiomycota</taxon>
        <taxon>Agaricomycotina</taxon>
        <taxon>Agaricomycetes</taxon>
        <taxon>Agaricomycetidae</taxon>
        <taxon>Agaricales</taxon>
        <taxon>Agaricineae</taxon>
        <taxon>Agaricaceae</taxon>
        <taxon>Leucocoprinus</taxon>
    </lineage>
</organism>
<feature type="compositionally biased region" description="Basic and acidic residues" evidence="2">
    <location>
        <begin position="653"/>
        <end position="662"/>
    </location>
</feature>
<feature type="compositionally biased region" description="Polar residues" evidence="2">
    <location>
        <begin position="229"/>
        <end position="240"/>
    </location>
</feature>
<reference evidence="3 4" key="1">
    <citation type="journal article" date="2020" name="ISME J.">
        <title>Uncovering the hidden diversity of litter-decomposition mechanisms in mushroom-forming fungi.</title>
        <authorList>
            <person name="Floudas D."/>
            <person name="Bentzer J."/>
            <person name="Ahren D."/>
            <person name="Johansson T."/>
            <person name="Persson P."/>
            <person name="Tunlid A."/>
        </authorList>
    </citation>
    <scope>NUCLEOTIDE SEQUENCE [LARGE SCALE GENOMIC DNA]</scope>
    <source>
        <strain evidence="3 4">CBS 146.42</strain>
    </source>
</reference>